<dbReference type="CTD" id="6754452"/>
<feature type="compositionally biased region" description="Low complexity" evidence="9">
    <location>
        <begin position="176"/>
        <end position="208"/>
    </location>
</feature>
<comment type="similarity">
    <text evidence="8">Belongs to the AAA ATPase family.</text>
</comment>
<accession>B3S0V7</accession>
<dbReference type="SMART" id="SM00745">
    <property type="entry name" value="MIT"/>
    <property type="match status" value="1"/>
</dbReference>
<proteinExistence type="inferred from homology"/>
<evidence type="ECO:0000259" key="11">
    <source>
        <dbReference type="SMART" id="SM00745"/>
    </source>
</evidence>
<dbReference type="PANTHER" id="PTHR23074">
    <property type="entry name" value="AAA DOMAIN-CONTAINING"/>
    <property type="match status" value="1"/>
</dbReference>
<keyword evidence="13" id="KW-1185">Reference proteome</keyword>
<dbReference type="SUPFAM" id="SSF52540">
    <property type="entry name" value="P-loop containing nucleoside triphosphate hydrolases"/>
    <property type="match status" value="1"/>
</dbReference>
<dbReference type="GO" id="GO:0016887">
    <property type="term" value="F:ATP hydrolysis activity"/>
    <property type="evidence" value="ECO:0000318"/>
    <property type="project" value="GO_Central"/>
</dbReference>
<feature type="region of interest" description="Disordered" evidence="9">
    <location>
        <begin position="125"/>
        <end position="218"/>
    </location>
</feature>
<dbReference type="GO" id="GO:0051013">
    <property type="term" value="P:microtubule severing"/>
    <property type="evidence" value="ECO:0000318"/>
    <property type="project" value="GO_Central"/>
</dbReference>
<dbReference type="Pfam" id="PF17862">
    <property type="entry name" value="AAA_lid_3"/>
    <property type="match status" value="1"/>
</dbReference>
<comment type="catalytic activity">
    <reaction evidence="6">
        <text>n ATP + n H2O + a microtubule = n ADP + n phosphate + (n+1) alpha/beta tubulin heterodimers.</text>
        <dbReference type="EC" id="5.6.1.1"/>
    </reaction>
</comment>
<dbReference type="Proteomes" id="UP000009022">
    <property type="component" value="Unassembled WGS sequence"/>
</dbReference>
<evidence type="ECO:0000256" key="5">
    <source>
        <dbReference type="ARBA" id="ARBA00023235"/>
    </source>
</evidence>
<keyword evidence="2 8" id="KW-0547">Nucleotide-binding</keyword>
<dbReference type="GO" id="GO:0008568">
    <property type="term" value="F:microtubule severing ATPase activity"/>
    <property type="evidence" value="ECO:0000318"/>
    <property type="project" value="GO_Central"/>
</dbReference>
<evidence type="ECO:0000256" key="7">
    <source>
        <dbReference type="ARBA" id="ARBA00038871"/>
    </source>
</evidence>
<dbReference type="SMART" id="SM00382">
    <property type="entry name" value="AAA"/>
    <property type="match status" value="1"/>
</dbReference>
<evidence type="ECO:0000256" key="3">
    <source>
        <dbReference type="ARBA" id="ARBA00022840"/>
    </source>
</evidence>
<dbReference type="GeneID" id="6754452"/>
<dbReference type="eggNOG" id="KOG0740">
    <property type="taxonomic scope" value="Eukaryota"/>
</dbReference>
<keyword evidence="1" id="KW-0493">Microtubule</keyword>
<keyword evidence="3 8" id="KW-0067">ATP-binding</keyword>
<dbReference type="EMBL" id="DS985246">
    <property type="protein sequence ID" value="EDV24072.1"/>
    <property type="molecule type" value="Genomic_DNA"/>
</dbReference>
<dbReference type="InterPro" id="IPR041569">
    <property type="entry name" value="AAA_lid_3"/>
</dbReference>
<evidence type="ECO:0000256" key="9">
    <source>
        <dbReference type="SAM" id="MobiDB-lite"/>
    </source>
</evidence>
<gene>
    <name evidence="12" type="ORF">TRIADDRAFT_63994</name>
</gene>
<dbReference type="PROSITE" id="PS00674">
    <property type="entry name" value="AAA"/>
    <property type="match status" value="1"/>
</dbReference>
<dbReference type="HOGENOM" id="CLU_000688_21_5_1"/>
<evidence type="ECO:0000256" key="1">
    <source>
        <dbReference type="ARBA" id="ARBA00022701"/>
    </source>
</evidence>
<keyword evidence="5" id="KW-0413">Isomerase</keyword>
<dbReference type="AlphaFoldDB" id="B3S0V7"/>
<dbReference type="PhylomeDB" id="B3S0V7"/>
<dbReference type="OMA" id="KSREPML"/>
<evidence type="ECO:0000256" key="2">
    <source>
        <dbReference type="ARBA" id="ARBA00022741"/>
    </source>
</evidence>
<dbReference type="STRING" id="10228.B3S0V7"/>
<reference evidence="12 13" key="1">
    <citation type="journal article" date="2008" name="Nature">
        <title>The Trichoplax genome and the nature of placozoans.</title>
        <authorList>
            <person name="Srivastava M."/>
            <person name="Begovic E."/>
            <person name="Chapman J."/>
            <person name="Putnam N.H."/>
            <person name="Hellsten U."/>
            <person name="Kawashima T."/>
            <person name="Kuo A."/>
            <person name="Mitros T."/>
            <person name="Salamov A."/>
            <person name="Carpenter M.L."/>
            <person name="Signorovitch A.Y."/>
            <person name="Moreno M.A."/>
            <person name="Kamm K."/>
            <person name="Grimwood J."/>
            <person name="Schmutz J."/>
            <person name="Shapiro H."/>
            <person name="Grigoriev I.V."/>
            <person name="Buss L.W."/>
            <person name="Schierwater B."/>
            <person name="Dellaporta S.L."/>
            <person name="Rokhsar D.S."/>
        </authorList>
    </citation>
    <scope>NUCLEOTIDE SEQUENCE [LARGE SCALE GENOMIC DNA]</scope>
    <source>
        <strain evidence="12 13">Grell-BS-1999</strain>
    </source>
</reference>
<dbReference type="GO" id="GO:0005874">
    <property type="term" value="C:microtubule"/>
    <property type="evidence" value="ECO:0007669"/>
    <property type="project" value="UniProtKB-KW"/>
</dbReference>
<dbReference type="GO" id="GO:0005737">
    <property type="term" value="C:cytoplasm"/>
    <property type="evidence" value="ECO:0000318"/>
    <property type="project" value="GO_Central"/>
</dbReference>
<dbReference type="Pfam" id="PF00004">
    <property type="entry name" value="AAA"/>
    <property type="match status" value="1"/>
</dbReference>
<dbReference type="InterPro" id="IPR003959">
    <property type="entry name" value="ATPase_AAA_core"/>
</dbReference>
<evidence type="ECO:0000313" key="12">
    <source>
        <dbReference type="EMBL" id="EDV24072.1"/>
    </source>
</evidence>
<dbReference type="KEGG" id="tad:TRIADDRAFT_63994"/>
<dbReference type="Gene3D" id="1.20.58.80">
    <property type="entry name" value="Phosphotransferase system, lactose/cellobiose-type IIA subunit"/>
    <property type="match status" value="1"/>
</dbReference>
<dbReference type="Gene3D" id="1.10.8.60">
    <property type="match status" value="1"/>
</dbReference>
<dbReference type="FunFam" id="3.40.50.300:FF:000093">
    <property type="entry name" value="Fidgetin-like 1"/>
    <property type="match status" value="1"/>
</dbReference>
<dbReference type="GO" id="GO:0005524">
    <property type="term" value="F:ATP binding"/>
    <property type="evidence" value="ECO:0007669"/>
    <property type="project" value="UniProtKB-KW"/>
</dbReference>
<keyword evidence="4" id="KW-0472">Membrane</keyword>
<dbReference type="FunFam" id="1.10.8.60:FF:000022">
    <property type="entry name" value="Fidgetin like 1"/>
    <property type="match status" value="1"/>
</dbReference>
<sequence length="539" mass="58869">MATSASEASKSIRLHHKRAFELISSALQLEETGGSKEQAAQLYRDGILELQLGASIDYIASDASTNEEWLKASKIRDKMIENLANAQERLEELEKSMYNSYTTPPKIDSPTVTKENGKKGLLSRLMSNMSNDNGSVDATTPAEKSTGLPVNSYKNLKPSKRNMPAAKLTQSRPINRTSATSSAAVSKTRSAASKAPSKPPSTIKSTASRDVAPSSAANSQSKNIIANLKNVDSAIAQKILNEIVDDKPGVNFNDIAGLELAKQALNEIVILPSLRPELFTGLRAPARGLLLFGPPGNGKTMLAKAVASEAKAKFFNISASSLTSKYVGESEKLVRALFSVARELQPAIIFIDEVDSLLCERKDGENESSRRLKTEFLIAFDGVMASSEERILVMGATNRPQELDDAALRLSTNELRYTERSMRLVKRVYVPLPSFETRKQLFEKLLAKHSCPLNKRDIGQLARLTEGYSCSDLTALARDAALGPIRELSPTQVQSVAVNQMRNIVLKDFMDSLKRIRKSVPPGSIAQFESWNSEYGVSS</sequence>
<organism evidence="12 13">
    <name type="scientific">Trichoplax adhaerens</name>
    <name type="common">Trichoplax reptans</name>
    <dbReference type="NCBI Taxonomy" id="10228"/>
    <lineage>
        <taxon>Eukaryota</taxon>
        <taxon>Metazoa</taxon>
        <taxon>Placozoa</taxon>
        <taxon>Uniplacotomia</taxon>
        <taxon>Trichoplacea</taxon>
        <taxon>Trichoplacidae</taxon>
        <taxon>Trichoplax</taxon>
    </lineage>
</organism>
<evidence type="ECO:0000313" key="13">
    <source>
        <dbReference type="Proteomes" id="UP000009022"/>
    </source>
</evidence>
<feature type="domain" description="AAA+ ATPase" evidence="10">
    <location>
        <begin position="285"/>
        <end position="423"/>
    </location>
</feature>
<evidence type="ECO:0000256" key="4">
    <source>
        <dbReference type="ARBA" id="ARBA00023136"/>
    </source>
</evidence>
<evidence type="ECO:0000256" key="6">
    <source>
        <dbReference type="ARBA" id="ARBA00036378"/>
    </source>
</evidence>
<dbReference type="FunCoup" id="B3S0V7">
    <property type="interactions" value="2243"/>
</dbReference>
<dbReference type="InterPro" id="IPR003960">
    <property type="entry name" value="ATPase_AAA_CS"/>
</dbReference>
<name>B3S0V7_TRIAD</name>
<dbReference type="OrthoDB" id="10251136at2759"/>
<dbReference type="RefSeq" id="XP_002113598.1">
    <property type="nucleotide sequence ID" value="XM_002113562.1"/>
</dbReference>
<dbReference type="InterPro" id="IPR007330">
    <property type="entry name" value="MIT_dom"/>
</dbReference>
<dbReference type="InterPro" id="IPR003593">
    <property type="entry name" value="AAA+_ATPase"/>
</dbReference>
<evidence type="ECO:0000256" key="8">
    <source>
        <dbReference type="RuleBase" id="RU003651"/>
    </source>
</evidence>
<dbReference type="GO" id="GO:0005819">
    <property type="term" value="C:spindle"/>
    <property type="evidence" value="ECO:0000318"/>
    <property type="project" value="GO_Central"/>
</dbReference>
<dbReference type="PANTHER" id="PTHR23074:SF86">
    <property type="entry name" value="SPASTIN"/>
    <property type="match status" value="1"/>
</dbReference>
<feature type="domain" description="MIT" evidence="11">
    <location>
        <begin position="12"/>
        <end position="92"/>
    </location>
</feature>
<dbReference type="InterPro" id="IPR050304">
    <property type="entry name" value="MT-severing_AAA_ATPase"/>
</dbReference>
<feature type="compositionally biased region" description="Polar residues" evidence="9">
    <location>
        <begin position="125"/>
        <end position="138"/>
    </location>
</feature>
<dbReference type="InParanoid" id="B3S0V7"/>
<evidence type="ECO:0000259" key="10">
    <source>
        <dbReference type="SMART" id="SM00382"/>
    </source>
</evidence>
<dbReference type="InterPro" id="IPR027417">
    <property type="entry name" value="P-loop_NTPase"/>
</dbReference>
<dbReference type="EC" id="5.6.1.1" evidence="7"/>
<dbReference type="Gene3D" id="3.40.50.300">
    <property type="entry name" value="P-loop containing nucleotide triphosphate hydrolases"/>
    <property type="match status" value="1"/>
</dbReference>
<protein>
    <recommendedName>
        <fullName evidence="7">microtubule-severing ATPase</fullName>
        <ecNumber evidence="7">5.6.1.1</ecNumber>
    </recommendedName>
</protein>